<dbReference type="Pfam" id="PF03478">
    <property type="entry name" value="Beta-prop_KIB1-4"/>
    <property type="match status" value="1"/>
</dbReference>
<dbReference type="PANTHER" id="PTHR47123:SF15">
    <property type="entry name" value="F-BOX PROTEIN SKIP23"/>
    <property type="match status" value="1"/>
</dbReference>
<dbReference type="PANTHER" id="PTHR47123">
    <property type="entry name" value="F-BOX PROTEIN SKIP23"/>
    <property type="match status" value="1"/>
</dbReference>
<dbReference type="InterPro" id="IPR005174">
    <property type="entry name" value="KIB1-4_b-propeller"/>
</dbReference>
<dbReference type="AlphaFoldDB" id="A0A2K3LWU9"/>
<evidence type="ECO:0000313" key="3">
    <source>
        <dbReference type="Proteomes" id="UP000236291"/>
    </source>
</evidence>
<dbReference type="InterPro" id="IPR051304">
    <property type="entry name" value="SCF_F-box_domain"/>
</dbReference>
<evidence type="ECO:0000313" key="2">
    <source>
        <dbReference type="EMBL" id="PNX83010.1"/>
    </source>
</evidence>
<dbReference type="ExpressionAtlas" id="A0A2K3LWU9">
    <property type="expression patterns" value="baseline"/>
</dbReference>
<dbReference type="Proteomes" id="UP000236291">
    <property type="component" value="Unassembled WGS sequence"/>
</dbReference>
<accession>A0A2K3LWU9</accession>
<feature type="domain" description="KIB1-4 beta-propeller" evidence="1">
    <location>
        <begin position="3"/>
        <end position="65"/>
    </location>
</feature>
<evidence type="ECO:0000259" key="1">
    <source>
        <dbReference type="Pfam" id="PF03478"/>
    </source>
</evidence>
<reference evidence="2 3" key="2">
    <citation type="journal article" date="2017" name="Front. Plant Sci.">
        <title>Gene Classification and Mining of Molecular Markers Useful in Red Clover (Trifolium pratense) Breeding.</title>
        <authorList>
            <person name="Istvanek J."/>
            <person name="Dluhosova J."/>
            <person name="Dluhos P."/>
            <person name="Patkova L."/>
            <person name="Nedelnik J."/>
            <person name="Repkova J."/>
        </authorList>
    </citation>
    <scope>NUCLEOTIDE SEQUENCE [LARGE SCALE GENOMIC DNA]</scope>
    <source>
        <strain evidence="3">cv. Tatra</strain>
        <tissue evidence="2">Young leaves</tissue>
    </source>
</reference>
<name>A0A2K3LWU9_TRIPR</name>
<dbReference type="EMBL" id="ASHM01043173">
    <property type="protein sequence ID" value="PNX83010.1"/>
    <property type="molecule type" value="Genomic_DNA"/>
</dbReference>
<gene>
    <name evidence="2" type="ORF">L195_g039047</name>
</gene>
<sequence>MLDGKEKEWVELTSLGNRVLFLGNGCSFSASASDLSVAKGNCIIFMDDVFDILDNPVWDSGMCVFHLDQRQLSPLSDNPDYLNLFWHLQSGLSKADA</sequence>
<comment type="caution">
    <text evidence="2">The sequence shown here is derived from an EMBL/GenBank/DDBJ whole genome shotgun (WGS) entry which is preliminary data.</text>
</comment>
<protein>
    <submittedName>
        <fullName evidence="2">F-box protein</fullName>
    </submittedName>
</protein>
<reference evidence="2 3" key="1">
    <citation type="journal article" date="2014" name="Am. J. Bot.">
        <title>Genome assembly and annotation for red clover (Trifolium pratense; Fabaceae).</title>
        <authorList>
            <person name="Istvanek J."/>
            <person name="Jaros M."/>
            <person name="Krenek A."/>
            <person name="Repkova J."/>
        </authorList>
    </citation>
    <scope>NUCLEOTIDE SEQUENCE [LARGE SCALE GENOMIC DNA]</scope>
    <source>
        <strain evidence="3">cv. Tatra</strain>
        <tissue evidence="2">Young leaves</tissue>
    </source>
</reference>
<organism evidence="2 3">
    <name type="scientific">Trifolium pratense</name>
    <name type="common">Red clover</name>
    <dbReference type="NCBI Taxonomy" id="57577"/>
    <lineage>
        <taxon>Eukaryota</taxon>
        <taxon>Viridiplantae</taxon>
        <taxon>Streptophyta</taxon>
        <taxon>Embryophyta</taxon>
        <taxon>Tracheophyta</taxon>
        <taxon>Spermatophyta</taxon>
        <taxon>Magnoliopsida</taxon>
        <taxon>eudicotyledons</taxon>
        <taxon>Gunneridae</taxon>
        <taxon>Pentapetalae</taxon>
        <taxon>rosids</taxon>
        <taxon>fabids</taxon>
        <taxon>Fabales</taxon>
        <taxon>Fabaceae</taxon>
        <taxon>Papilionoideae</taxon>
        <taxon>50 kb inversion clade</taxon>
        <taxon>NPAAA clade</taxon>
        <taxon>Hologalegina</taxon>
        <taxon>IRL clade</taxon>
        <taxon>Trifolieae</taxon>
        <taxon>Trifolium</taxon>
    </lineage>
</organism>
<proteinExistence type="predicted"/>